<keyword evidence="3" id="KW-1185">Reference proteome</keyword>
<reference evidence="3" key="1">
    <citation type="journal article" date="2012" name="MBio">
        <title>Comparative genome analysis of Trichophyton rubrum and related dermatophytes reveals candidate genes involved in infection.</title>
        <authorList>
            <person name="Martinez D.A."/>
            <person name="Oliver B.G."/>
            <person name="Graeser Y."/>
            <person name="Goldberg J.M."/>
            <person name="Li W."/>
            <person name="Martinez-Rossi N.M."/>
            <person name="Monod M."/>
            <person name="Shelest E."/>
            <person name="Barton R.C."/>
            <person name="Birch E."/>
            <person name="Brakhage A.A."/>
            <person name="Chen Z."/>
            <person name="Gurr S.J."/>
            <person name="Heiman D."/>
            <person name="Heitman J."/>
            <person name="Kosti I."/>
            <person name="Rossi A."/>
            <person name="Saif S."/>
            <person name="Samalova M."/>
            <person name="Saunders C.W."/>
            <person name="Shea T."/>
            <person name="Summerbell R.C."/>
            <person name="Xu J."/>
            <person name="Young S."/>
            <person name="Zeng Q."/>
            <person name="Birren B.W."/>
            <person name="Cuomo C.A."/>
            <person name="White T.C."/>
        </authorList>
    </citation>
    <scope>NUCLEOTIDE SEQUENCE [LARGE SCALE GENOMIC DNA]</scope>
    <source>
        <strain evidence="3">CBS 112818</strain>
    </source>
</reference>
<evidence type="ECO:0000256" key="1">
    <source>
        <dbReference type="SAM" id="Phobius"/>
    </source>
</evidence>
<evidence type="ECO:0000313" key="3">
    <source>
        <dbReference type="Proteomes" id="UP000009172"/>
    </source>
</evidence>
<dbReference type="Proteomes" id="UP000009172">
    <property type="component" value="Unassembled WGS sequence"/>
</dbReference>
<name>F2S5J1_TRIT1</name>
<feature type="transmembrane region" description="Helical" evidence="1">
    <location>
        <begin position="171"/>
        <end position="190"/>
    </location>
</feature>
<organism evidence="2 3">
    <name type="scientific">Trichophyton tonsurans (strain CBS 112818)</name>
    <name type="common">Scalp ringworm fungus</name>
    <dbReference type="NCBI Taxonomy" id="647933"/>
    <lineage>
        <taxon>Eukaryota</taxon>
        <taxon>Fungi</taxon>
        <taxon>Dikarya</taxon>
        <taxon>Ascomycota</taxon>
        <taxon>Pezizomycotina</taxon>
        <taxon>Eurotiomycetes</taxon>
        <taxon>Eurotiomycetidae</taxon>
        <taxon>Onygenales</taxon>
        <taxon>Arthrodermataceae</taxon>
        <taxon>Trichophyton</taxon>
    </lineage>
</organism>
<proteinExistence type="predicted"/>
<dbReference type="AlphaFoldDB" id="F2S5J1"/>
<feature type="transmembrane region" description="Helical" evidence="1">
    <location>
        <begin position="6"/>
        <end position="32"/>
    </location>
</feature>
<keyword evidence="1" id="KW-1133">Transmembrane helix</keyword>
<feature type="transmembrane region" description="Helical" evidence="1">
    <location>
        <begin position="73"/>
        <end position="91"/>
    </location>
</feature>
<gene>
    <name evidence="2" type="ORF">TESG_06204</name>
</gene>
<keyword evidence="1" id="KW-0812">Transmembrane</keyword>
<dbReference type="EMBL" id="GG698515">
    <property type="protein sequence ID" value="EGD98840.1"/>
    <property type="molecule type" value="Genomic_DNA"/>
</dbReference>
<evidence type="ECO:0000313" key="2">
    <source>
        <dbReference type="EMBL" id="EGD98840.1"/>
    </source>
</evidence>
<dbReference type="HOGENOM" id="CLU_1422377_0_0_1"/>
<protein>
    <submittedName>
        <fullName evidence="2">Uncharacterized protein</fullName>
    </submittedName>
</protein>
<sequence>MDRVALYTLFSHGFVFSFYSSHALCIAFALYLRFCDISLLATSHCSNRSFFSSTFSDILSIQSYISNAAKMRFFITFLSALLVLFAPFCAAEEVVYSTSTYTQTVTMTVIHSVSAPTPSMKPPVSANSTAPYPSSMMTKTWGTGTGTGSVPTPTGSNPAPQPTFNAAPAMVASYGSALLAGSVALLVGAAL</sequence>
<accession>F2S5J1</accession>
<keyword evidence="1" id="KW-0472">Membrane</keyword>